<dbReference type="PROSITE" id="PS50893">
    <property type="entry name" value="ABC_TRANSPORTER_2"/>
    <property type="match status" value="1"/>
</dbReference>
<evidence type="ECO:0000313" key="6">
    <source>
        <dbReference type="Proteomes" id="UP000886751"/>
    </source>
</evidence>
<protein>
    <submittedName>
        <fullName evidence="5">ABC transporter ATP-binding protein</fullName>
    </submittedName>
</protein>
<dbReference type="Proteomes" id="UP000886751">
    <property type="component" value="Unassembled WGS sequence"/>
</dbReference>
<keyword evidence="3 5" id="KW-0067">ATP-binding</keyword>
<dbReference type="GO" id="GO:0016887">
    <property type="term" value="F:ATP hydrolysis activity"/>
    <property type="evidence" value="ECO:0007669"/>
    <property type="project" value="InterPro"/>
</dbReference>
<keyword evidence="2" id="KW-0547">Nucleotide-binding</keyword>
<name>A0A9D1Y357_9FIRM</name>
<dbReference type="PROSITE" id="PS00211">
    <property type="entry name" value="ABC_TRANSPORTER_1"/>
    <property type="match status" value="1"/>
</dbReference>
<evidence type="ECO:0000259" key="4">
    <source>
        <dbReference type="PROSITE" id="PS50893"/>
    </source>
</evidence>
<evidence type="ECO:0000256" key="1">
    <source>
        <dbReference type="ARBA" id="ARBA00022448"/>
    </source>
</evidence>
<comment type="caution">
    <text evidence="5">The sequence shown here is derived from an EMBL/GenBank/DDBJ whole genome shotgun (WGS) entry which is preliminary data.</text>
</comment>
<dbReference type="PANTHER" id="PTHR42939:SF1">
    <property type="entry name" value="ABC TRANSPORTER ATP-BINDING PROTEIN ALBC-RELATED"/>
    <property type="match status" value="1"/>
</dbReference>
<accession>A0A9D1Y357</accession>
<dbReference type="InterPro" id="IPR027417">
    <property type="entry name" value="P-loop_NTPase"/>
</dbReference>
<dbReference type="Gene3D" id="3.40.50.300">
    <property type="entry name" value="P-loop containing nucleotide triphosphate hydrolases"/>
    <property type="match status" value="1"/>
</dbReference>
<reference evidence="5" key="2">
    <citation type="submission" date="2021-04" db="EMBL/GenBank/DDBJ databases">
        <authorList>
            <person name="Gilroy R."/>
        </authorList>
    </citation>
    <scope>NUCLEOTIDE SEQUENCE</scope>
    <source>
        <strain evidence="5">ChiHecec2B26-7398</strain>
    </source>
</reference>
<dbReference type="PANTHER" id="PTHR42939">
    <property type="entry name" value="ABC TRANSPORTER ATP-BINDING PROTEIN ALBC-RELATED"/>
    <property type="match status" value="1"/>
</dbReference>
<evidence type="ECO:0000256" key="3">
    <source>
        <dbReference type="ARBA" id="ARBA00022840"/>
    </source>
</evidence>
<evidence type="ECO:0000256" key="2">
    <source>
        <dbReference type="ARBA" id="ARBA00022741"/>
    </source>
</evidence>
<organism evidence="5 6">
    <name type="scientific">Candidatus Gemmiger excrementipullorum</name>
    <dbReference type="NCBI Taxonomy" id="2838610"/>
    <lineage>
        <taxon>Bacteria</taxon>
        <taxon>Bacillati</taxon>
        <taxon>Bacillota</taxon>
        <taxon>Clostridia</taxon>
        <taxon>Eubacteriales</taxon>
        <taxon>Gemmiger</taxon>
    </lineage>
</organism>
<dbReference type="EMBL" id="DXEI01000148">
    <property type="protein sequence ID" value="HIX95761.1"/>
    <property type="molecule type" value="Genomic_DNA"/>
</dbReference>
<dbReference type="GO" id="GO:0005524">
    <property type="term" value="F:ATP binding"/>
    <property type="evidence" value="ECO:0007669"/>
    <property type="project" value="UniProtKB-KW"/>
</dbReference>
<feature type="domain" description="ABC transporter" evidence="4">
    <location>
        <begin position="6"/>
        <end position="235"/>
    </location>
</feature>
<dbReference type="AlphaFoldDB" id="A0A9D1Y357"/>
<dbReference type="SMART" id="SM00382">
    <property type="entry name" value="AAA"/>
    <property type="match status" value="1"/>
</dbReference>
<evidence type="ECO:0000313" key="5">
    <source>
        <dbReference type="EMBL" id="HIX95761.1"/>
    </source>
</evidence>
<dbReference type="CDD" id="cd03230">
    <property type="entry name" value="ABC_DR_subfamily_A"/>
    <property type="match status" value="1"/>
</dbReference>
<dbReference type="SUPFAM" id="SSF52540">
    <property type="entry name" value="P-loop containing nucleoside triphosphate hydrolases"/>
    <property type="match status" value="1"/>
</dbReference>
<dbReference type="InterPro" id="IPR051782">
    <property type="entry name" value="ABC_Transporter_VariousFunc"/>
</dbReference>
<proteinExistence type="predicted"/>
<dbReference type="InterPro" id="IPR017871">
    <property type="entry name" value="ABC_transporter-like_CS"/>
</dbReference>
<dbReference type="InterPro" id="IPR003593">
    <property type="entry name" value="AAA+_ATPase"/>
</dbReference>
<gene>
    <name evidence="5" type="ORF">H9846_09955</name>
</gene>
<dbReference type="InterPro" id="IPR003439">
    <property type="entry name" value="ABC_transporter-like_ATP-bd"/>
</dbReference>
<sequence length="295" mass="31775">MEPKILTAANLRKTYGRQTALDDVSLTLEPGHIYGLIGRNGAGKTTLLAGLTAQIPLDAGEVCYGGAPVWENETALGELCFSRELGGKLAASIAGMRVKDYLRAGRLFYPHWDEAYARELIKQFGLEEKKRLNALSKGMMSAVTIVLALASRAPVTMMDEPAAGLDVVAREDFYRLLLEDYAATGRTFVISTHILEEASTVFDRVLILKEGRLIEDCDADALLAQFCTVSGRDDVVAAACEGYAVLRTETLGRQTMCAVRAPAGAVAARGLDVDCGAVTLQQVFVALCGHEQEGR</sequence>
<reference evidence="5" key="1">
    <citation type="journal article" date="2021" name="PeerJ">
        <title>Extensive microbial diversity within the chicken gut microbiome revealed by metagenomics and culture.</title>
        <authorList>
            <person name="Gilroy R."/>
            <person name="Ravi A."/>
            <person name="Getino M."/>
            <person name="Pursley I."/>
            <person name="Horton D.L."/>
            <person name="Alikhan N.F."/>
            <person name="Baker D."/>
            <person name="Gharbi K."/>
            <person name="Hall N."/>
            <person name="Watson M."/>
            <person name="Adriaenssens E.M."/>
            <person name="Foster-Nyarko E."/>
            <person name="Jarju S."/>
            <person name="Secka A."/>
            <person name="Antonio M."/>
            <person name="Oren A."/>
            <person name="Chaudhuri R.R."/>
            <person name="La Ragione R."/>
            <person name="Hildebrand F."/>
            <person name="Pallen M.J."/>
        </authorList>
    </citation>
    <scope>NUCLEOTIDE SEQUENCE</scope>
    <source>
        <strain evidence="5">ChiHecec2B26-7398</strain>
    </source>
</reference>
<dbReference type="Pfam" id="PF00005">
    <property type="entry name" value="ABC_tran"/>
    <property type="match status" value="1"/>
</dbReference>
<keyword evidence="1" id="KW-0813">Transport</keyword>